<keyword evidence="2" id="KW-1185">Reference proteome</keyword>
<dbReference type="EMBL" id="SWBR01000005">
    <property type="protein sequence ID" value="TKC05738.1"/>
    <property type="molecule type" value="Genomic_DNA"/>
</dbReference>
<name>A0A4U1CGG5_9SPHI</name>
<evidence type="ECO:0000313" key="2">
    <source>
        <dbReference type="Proteomes" id="UP000309488"/>
    </source>
</evidence>
<dbReference type="AlphaFoldDB" id="A0A4U1CGG5"/>
<organism evidence="1 2">
    <name type="scientific">Pedobacter polaris</name>
    <dbReference type="NCBI Taxonomy" id="2571273"/>
    <lineage>
        <taxon>Bacteria</taxon>
        <taxon>Pseudomonadati</taxon>
        <taxon>Bacteroidota</taxon>
        <taxon>Sphingobacteriia</taxon>
        <taxon>Sphingobacteriales</taxon>
        <taxon>Sphingobacteriaceae</taxon>
        <taxon>Pedobacter</taxon>
    </lineage>
</organism>
<comment type="caution">
    <text evidence="1">The sequence shown here is derived from an EMBL/GenBank/DDBJ whole genome shotgun (WGS) entry which is preliminary data.</text>
</comment>
<evidence type="ECO:0000313" key="1">
    <source>
        <dbReference type="EMBL" id="TKC05738.1"/>
    </source>
</evidence>
<protein>
    <submittedName>
        <fullName evidence="1">ABC transporter ATPase</fullName>
    </submittedName>
</protein>
<gene>
    <name evidence="1" type="ORF">FA048_17785</name>
</gene>
<proteinExistence type="predicted"/>
<dbReference type="Proteomes" id="UP000309488">
    <property type="component" value="Unassembled WGS sequence"/>
</dbReference>
<dbReference type="OrthoDB" id="978691at2"/>
<reference evidence="1 2" key="1">
    <citation type="submission" date="2019-04" db="EMBL/GenBank/DDBJ databases">
        <title>Pedobacter sp. RP-3-22 sp. nov., isolated from Arctic soil.</title>
        <authorList>
            <person name="Dahal R.H."/>
            <person name="Kim D.-U."/>
        </authorList>
    </citation>
    <scope>NUCLEOTIDE SEQUENCE [LARGE SCALE GENOMIC DNA]</scope>
    <source>
        <strain evidence="1 2">RP-3-22</strain>
    </source>
</reference>
<sequence length="161" mass="18491">MIFSPQSKVWIYQSNRQFTATETAEIQQQLDAFTAQWKAHGHQLKAKGEIFYNFFIVLTVDQDAASATGCSIDSSVRLIKEIESTYGVDLFDRFNMAYKIGDEVHVNTKEDFETLITIKKIGPQTIVFNNLVQTLAEFEQKWEVPLAESWHKMIFSEQLSA</sequence>
<accession>A0A4U1CGG5</accession>